<feature type="region of interest" description="Disordered" evidence="1">
    <location>
        <begin position="69"/>
        <end position="92"/>
    </location>
</feature>
<feature type="compositionally biased region" description="Low complexity" evidence="1">
    <location>
        <begin position="167"/>
        <end position="179"/>
    </location>
</feature>
<feature type="transmembrane region" description="Helical" evidence="2">
    <location>
        <begin position="234"/>
        <end position="252"/>
    </location>
</feature>
<name>A0ABP0LRX4_9DINO</name>
<feature type="compositionally biased region" description="Low complexity" evidence="1">
    <location>
        <begin position="82"/>
        <end position="92"/>
    </location>
</feature>
<reference evidence="3 4" key="1">
    <citation type="submission" date="2024-02" db="EMBL/GenBank/DDBJ databases">
        <authorList>
            <person name="Chen Y."/>
            <person name="Shah S."/>
            <person name="Dougan E. K."/>
            <person name="Thang M."/>
            <person name="Chan C."/>
        </authorList>
    </citation>
    <scope>NUCLEOTIDE SEQUENCE [LARGE SCALE GENOMIC DNA]</scope>
</reference>
<feature type="region of interest" description="Disordered" evidence="1">
    <location>
        <begin position="1"/>
        <end position="21"/>
    </location>
</feature>
<evidence type="ECO:0000256" key="2">
    <source>
        <dbReference type="SAM" id="Phobius"/>
    </source>
</evidence>
<protein>
    <submittedName>
        <fullName evidence="3">Uncharacterized protein</fullName>
    </submittedName>
</protein>
<dbReference type="EMBL" id="CAXAMM010017547">
    <property type="protein sequence ID" value="CAK9041357.1"/>
    <property type="molecule type" value="Genomic_DNA"/>
</dbReference>
<sequence>ALATQRGPGRGDGGRRAGVGKIALQEARGHRLEASLQGDAETAEGAGGAFDVEDSLALFSDLDVSSVDGSGGAGGGIDRTGESSQSAATAGTSAFQHFEIDLSSLRNRSARRRGARAESDTEVGVFEPIQVEEPDFEGLHPVVRERLASVAAGRQIVRLFPPVKSGDMFSRSSSTSSLPRESDSLLYSERGGGSAGGNLTSYDDKHGGEYVFSKSGGVLVSRSQPHCCPVCCTIYSLIGVIYLSCLGTYAAMGWNYTHPGWTEAQQGTVTRNAFSAALLYLLCAAISIFYWRKQSMYAGYAPGIRRVGTEGFELTRDLDA</sequence>
<comment type="caution">
    <text evidence="3">The sequence shown here is derived from an EMBL/GenBank/DDBJ whole genome shotgun (WGS) entry which is preliminary data.</text>
</comment>
<keyword evidence="2" id="KW-1133">Transmembrane helix</keyword>
<dbReference type="Proteomes" id="UP001642464">
    <property type="component" value="Unassembled WGS sequence"/>
</dbReference>
<accession>A0ABP0LRX4</accession>
<feature type="region of interest" description="Disordered" evidence="1">
    <location>
        <begin position="167"/>
        <end position="192"/>
    </location>
</feature>
<feature type="compositionally biased region" description="Gly residues" evidence="1">
    <location>
        <begin position="69"/>
        <end position="78"/>
    </location>
</feature>
<proteinExistence type="predicted"/>
<evidence type="ECO:0000313" key="4">
    <source>
        <dbReference type="Proteomes" id="UP001642464"/>
    </source>
</evidence>
<keyword evidence="2" id="KW-0472">Membrane</keyword>
<keyword evidence="4" id="KW-1185">Reference proteome</keyword>
<gene>
    <name evidence="3" type="ORF">SCF082_LOCUS23904</name>
</gene>
<keyword evidence="2" id="KW-0812">Transmembrane</keyword>
<feature type="non-terminal residue" evidence="3">
    <location>
        <position position="1"/>
    </location>
</feature>
<evidence type="ECO:0000313" key="3">
    <source>
        <dbReference type="EMBL" id="CAK9041357.1"/>
    </source>
</evidence>
<organism evidence="3 4">
    <name type="scientific">Durusdinium trenchii</name>
    <dbReference type="NCBI Taxonomy" id="1381693"/>
    <lineage>
        <taxon>Eukaryota</taxon>
        <taxon>Sar</taxon>
        <taxon>Alveolata</taxon>
        <taxon>Dinophyceae</taxon>
        <taxon>Suessiales</taxon>
        <taxon>Symbiodiniaceae</taxon>
        <taxon>Durusdinium</taxon>
    </lineage>
</organism>
<evidence type="ECO:0000256" key="1">
    <source>
        <dbReference type="SAM" id="MobiDB-lite"/>
    </source>
</evidence>
<feature type="transmembrane region" description="Helical" evidence="2">
    <location>
        <begin position="273"/>
        <end position="291"/>
    </location>
</feature>